<dbReference type="SUPFAM" id="SSF51658">
    <property type="entry name" value="Xylose isomerase-like"/>
    <property type="match status" value="1"/>
</dbReference>
<name>A0A1X7LWJ8_9BURK</name>
<accession>A0A1X7LWJ8</accession>
<dbReference type="STRING" id="1515439.SAMN06265784_110199"/>
<dbReference type="EMBL" id="FXAT01000010">
    <property type="protein sequence ID" value="SMG58080.1"/>
    <property type="molecule type" value="Genomic_DNA"/>
</dbReference>
<protein>
    <submittedName>
        <fullName evidence="2">Sugar phosphate isomerase/epimerase</fullName>
    </submittedName>
</protein>
<dbReference type="PANTHER" id="PTHR12110">
    <property type="entry name" value="HYDROXYPYRUVATE ISOMERASE"/>
    <property type="match status" value="1"/>
</dbReference>
<dbReference type="OrthoDB" id="3350993at2"/>
<evidence type="ECO:0000313" key="3">
    <source>
        <dbReference type="Proteomes" id="UP000193228"/>
    </source>
</evidence>
<evidence type="ECO:0000259" key="1">
    <source>
        <dbReference type="Pfam" id="PF01261"/>
    </source>
</evidence>
<gene>
    <name evidence="2" type="ORF">SAMN06265784_110199</name>
</gene>
<dbReference type="InterPro" id="IPR013022">
    <property type="entry name" value="Xyl_isomerase-like_TIM-brl"/>
</dbReference>
<dbReference type="PANTHER" id="PTHR12110:SF53">
    <property type="entry name" value="BLR5974 PROTEIN"/>
    <property type="match status" value="1"/>
</dbReference>
<keyword evidence="2" id="KW-0413">Isomerase</keyword>
<keyword evidence="3" id="KW-1185">Reference proteome</keyword>
<dbReference type="Pfam" id="PF01261">
    <property type="entry name" value="AP_endonuc_2"/>
    <property type="match status" value="1"/>
</dbReference>
<sequence>MRLGIDGKKMPEARKWGAVGILERARELGMAGVFFRTVLDMSPSLDLGYLREVRARADALGMYLETGVGKVNPYALPETPEVREVGNGDVLHGFRRMMEVCAAIECRELWVAMANYKTAFVGKYSTDRFRTDVAWHEQLAATEKLLKKLAPIARDLGVHLNIETHEEATTFEIVRLVEAVGPDAIGIVFDSANVLQRTEHPVFAARRVAPYVRQTHIKDALVASGPEGVRYQTRPCGGGSVDFAAILPLLTAHNPDLNLSIENDMSHDDRPRTPVKMRIDIHDSEWSAAHPDLSPEEFDAFLALVKEGDRRVATGEVPDFETFAERRPGYAETIEDILDTARHIRRICKDFSLPLKDAPSAGCELTTASHDR</sequence>
<dbReference type="InterPro" id="IPR036237">
    <property type="entry name" value="Xyl_isomerase-like_sf"/>
</dbReference>
<reference evidence="3" key="1">
    <citation type="submission" date="2017-04" db="EMBL/GenBank/DDBJ databases">
        <authorList>
            <person name="Varghese N."/>
            <person name="Submissions S."/>
        </authorList>
    </citation>
    <scope>NUCLEOTIDE SEQUENCE [LARGE SCALE GENOMIC DNA]</scope>
    <source>
        <strain evidence="3">LMG 29540</strain>
    </source>
</reference>
<dbReference type="InterPro" id="IPR050312">
    <property type="entry name" value="IolE/XylAMocC-like"/>
</dbReference>
<dbReference type="Proteomes" id="UP000193228">
    <property type="component" value="Unassembled WGS sequence"/>
</dbReference>
<dbReference type="Gene3D" id="3.20.20.150">
    <property type="entry name" value="Divalent-metal-dependent TIM barrel enzymes"/>
    <property type="match status" value="1"/>
</dbReference>
<dbReference type="GO" id="GO:0016853">
    <property type="term" value="F:isomerase activity"/>
    <property type="evidence" value="ECO:0007669"/>
    <property type="project" value="UniProtKB-KW"/>
</dbReference>
<proteinExistence type="predicted"/>
<evidence type="ECO:0000313" key="2">
    <source>
        <dbReference type="EMBL" id="SMG58080.1"/>
    </source>
</evidence>
<organism evidence="2 3">
    <name type="scientific">Paraburkholderia susongensis</name>
    <dbReference type="NCBI Taxonomy" id="1515439"/>
    <lineage>
        <taxon>Bacteria</taxon>
        <taxon>Pseudomonadati</taxon>
        <taxon>Pseudomonadota</taxon>
        <taxon>Betaproteobacteria</taxon>
        <taxon>Burkholderiales</taxon>
        <taxon>Burkholderiaceae</taxon>
        <taxon>Paraburkholderia</taxon>
    </lineage>
</organism>
<feature type="domain" description="Xylose isomerase-like TIM barrel" evidence="1">
    <location>
        <begin position="22"/>
        <end position="263"/>
    </location>
</feature>
<dbReference type="AlphaFoldDB" id="A0A1X7LWJ8"/>